<keyword evidence="1" id="KW-0812">Transmembrane</keyword>
<feature type="transmembrane region" description="Helical" evidence="1">
    <location>
        <begin position="44"/>
        <end position="66"/>
    </location>
</feature>
<evidence type="ECO:0000313" key="2">
    <source>
        <dbReference type="EMBL" id="WRY34164.1"/>
    </source>
</evidence>
<keyword evidence="3" id="KW-1185">Reference proteome</keyword>
<keyword evidence="1" id="KW-0472">Membrane</keyword>
<organism evidence="2 3">
    <name type="scientific">Thioclava litoralis</name>
    <dbReference type="NCBI Taxonomy" id="3076557"/>
    <lineage>
        <taxon>Bacteria</taxon>
        <taxon>Pseudomonadati</taxon>
        <taxon>Pseudomonadota</taxon>
        <taxon>Alphaproteobacteria</taxon>
        <taxon>Rhodobacterales</taxon>
        <taxon>Paracoccaceae</taxon>
        <taxon>Thioclava</taxon>
    </lineage>
</organism>
<protein>
    <submittedName>
        <fullName evidence="2">Uncharacterized protein</fullName>
    </submittedName>
</protein>
<feature type="transmembrane region" description="Helical" evidence="1">
    <location>
        <begin position="12"/>
        <end position="32"/>
    </location>
</feature>
<name>A0ABZ1E266_9RHOB</name>
<keyword evidence="1" id="KW-1133">Transmembrane helix</keyword>
<gene>
    <name evidence="2" type="ORF">RPE78_02405</name>
</gene>
<proteinExistence type="predicted"/>
<evidence type="ECO:0000313" key="3">
    <source>
        <dbReference type="Proteomes" id="UP001623290"/>
    </source>
</evidence>
<dbReference type="EMBL" id="CP135443">
    <property type="protein sequence ID" value="WRY34164.1"/>
    <property type="molecule type" value="Genomic_DNA"/>
</dbReference>
<accession>A0ABZ1E266</accession>
<evidence type="ECO:0000256" key="1">
    <source>
        <dbReference type="SAM" id="Phobius"/>
    </source>
</evidence>
<sequence>MPQLVRLYIRNVLFGFALAVAFVATLLAFNVANLWQLVSTSDMGVLAVVMLVVFNTIVFAGVQFAISIMAMAEDKDMPAGGLRQHDMQLQPIPVRVDPPSRLQRQLRR</sequence>
<reference evidence="2 3" key="1">
    <citation type="submission" date="2023-09" db="EMBL/GenBank/DDBJ databases">
        <title>Thioclava shenzhenensis sp. nov., a multidrug resistant bacteria-antagonizing species isolated from coastal seawater.</title>
        <authorList>
            <person name="Long M."/>
        </authorList>
    </citation>
    <scope>NUCLEOTIDE SEQUENCE [LARGE SCALE GENOMIC DNA]</scope>
    <source>
        <strain evidence="2 3">FTW29</strain>
    </source>
</reference>
<dbReference type="Proteomes" id="UP001623290">
    <property type="component" value="Chromosome"/>
</dbReference>
<dbReference type="RefSeq" id="WP_406721137.1">
    <property type="nucleotide sequence ID" value="NZ_CP135443.1"/>
</dbReference>